<dbReference type="Proteomes" id="UP000504638">
    <property type="component" value="Unplaced"/>
</dbReference>
<name>A0A6G1GB72_9PEZI</name>
<reference evidence="4" key="2">
    <citation type="submission" date="2020-04" db="EMBL/GenBank/DDBJ databases">
        <authorList>
            <consortium name="NCBI Genome Project"/>
        </authorList>
    </citation>
    <scope>NUCLEOTIDE SEQUENCE</scope>
    <source>
        <strain evidence="4">CBS 781.70</strain>
    </source>
</reference>
<dbReference type="RefSeq" id="XP_033536817.1">
    <property type="nucleotide sequence ID" value="XM_033682748.1"/>
</dbReference>
<evidence type="ECO:0000256" key="1">
    <source>
        <dbReference type="SAM" id="MobiDB-lite"/>
    </source>
</evidence>
<organism evidence="2">
    <name type="scientific">Eremomyces bilateralis CBS 781.70</name>
    <dbReference type="NCBI Taxonomy" id="1392243"/>
    <lineage>
        <taxon>Eukaryota</taxon>
        <taxon>Fungi</taxon>
        <taxon>Dikarya</taxon>
        <taxon>Ascomycota</taxon>
        <taxon>Pezizomycotina</taxon>
        <taxon>Dothideomycetes</taxon>
        <taxon>Dothideomycetes incertae sedis</taxon>
        <taxon>Eremomycetales</taxon>
        <taxon>Eremomycetaceae</taxon>
        <taxon>Eremomyces</taxon>
    </lineage>
</organism>
<gene>
    <name evidence="2 4" type="ORF">P152DRAFT_512462</name>
</gene>
<evidence type="ECO:0000313" key="2">
    <source>
        <dbReference type="EMBL" id="KAF1815186.1"/>
    </source>
</evidence>
<dbReference type="EMBL" id="ML975152">
    <property type="protein sequence ID" value="KAF1815186.1"/>
    <property type="molecule type" value="Genomic_DNA"/>
</dbReference>
<dbReference type="OrthoDB" id="5330858at2759"/>
<reference evidence="2 4" key="1">
    <citation type="submission" date="2020-01" db="EMBL/GenBank/DDBJ databases">
        <authorList>
            <consortium name="DOE Joint Genome Institute"/>
            <person name="Haridas S."/>
            <person name="Albert R."/>
            <person name="Binder M."/>
            <person name="Bloem J."/>
            <person name="Labutti K."/>
            <person name="Salamov A."/>
            <person name="Andreopoulos B."/>
            <person name="Baker S.E."/>
            <person name="Barry K."/>
            <person name="Bills G."/>
            <person name="Bluhm B.H."/>
            <person name="Cannon C."/>
            <person name="Castanera R."/>
            <person name="Culley D.E."/>
            <person name="Daum C."/>
            <person name="Ezra D."/>
            <person name="Gonzalez J.B."/>
            <person name="Henrissat B."/>
            <person name="Kuo A."/>
            <person name="Liang C."/>
            <person name="Lipzen A."/>
            <person name="Lutzoni F."/>
            <person name="Magnuson J."/>
            <person name="Mondo S."/>
            <person name="Nolan M."/>
            <person name="Ohm R."/>
            <person name="Pangilinan J."/>
            <person name="Park H.-J."/>
            <person name="Ramirez L."/>
            <person name="Alfaro M."/>
            <person name="Sun H."/>
            <person name="Tritt A."/>
            <person name="Yoshinaga Y."/>
            <person name="Zwiers L.-H."/>
            <person name="Turgeon B.G."/>
            <person name="Goodwin S.B."/>
            <person name="Spatafora J.W."/>
            <person name="Crous P.W."/>
            <person name="Grigoriev I.V."/>
        </authorList>
    </citation>
    <scope>NUCLEOTIDE SEQUENCE</scope>
    <source>
        <strain evidence="2 4">CBS 781.70</strain>
    </source>
</reference>
<proteinExistence type="predicted"/>
<protein>
    <submittedName>
        <fullName evidence="2 4">Uncharacterized protein</fullName>
    </submittedName>
</protein>
<accession>A0A6G1GB72</accession>
<reference evidence="4" key="3">
    <citation type="submission" date="2025-04" db="UniProtKB">
        <authorList>
            <consortium name="RefSeq"/>
        </authorList>
    </citation>
    <scope>IDENTIFICATION</scope>
    <source>
        <strain evidence="4">CBS 781.70</strain>
    </source>
</reference>
<keyword evidence="3" id="KW-1185">Reference proteome</keyword>
<feature type="compositionally biased region" description="Low complexity" evidence="1">
    <location>
        <begin position="529"/>
        <end position="541"/>
    </location>
</feature>
<feature type="region of interest" description="Disordered" evidence="1">
    <location>
        <begin position="514"/>
        <end position="542"/>
    </location>
</feature>
<dbReference type="GeneID" id="54423318"/>
<evidence type="ECO:0000313" key="4">
    <source>
        <dbReference type="RefSeq" id="XP_033536817.1"/>
    </source>
</evidence>
<sequence>MTDLEIGNPSVLARFASPVAQDQQPDHASPVYHLKGTRKRQRDEILVPVDGSGLHIYDIKQPRLVTTYPVAPQTRFLTKPSSICKKTSDATQPLRFTYAFIETKIGVPSYEVVCYTEATSPAGETKRYSYPHHATRPEEMVVAIEVAMGSEYYSPGMLDHFVLLIQSDGTVVCLSADLSSLQWKFKPKGETSATRAQDVDGFKAEFACLCNFQNVEAGLLNGRQDLVAQIRDHSTKRRGEPQILCTLLSDADQSNSSQVRHRLSICAIWLEEHGSAIVEIDCWDLPFSSNPEDCRQWFLDDARGKIVCGDGRRVSVIDISGTVPRISATFENYSLPIRSFICLGHSHLIFLSSHSVGVLDMTYQSVLSSTPIAAGSESSFSGLKKRKRGAMNNTWGSFRLILYSAKSNLAVGVADGELISFSISKGESSAARSLRDSTLLDSLAKGPQRTGVSVQAPLSQRISSLDAELPRSSSKVTASWEKERQALERASDAGNVEEFENILARGLNIPVRELDVESHPSKPSKRSKTTSTSDSASRSGSQWDFEAIGRDQMLRAHPEKAEYALAKIFAWNGAMDQATSSKSADSEEKGQLTILFLPKNVLQWLVLSAHFSLSMLNRALAASSSENARPATSRDLVSSFIRYDPEMRLLRELLFLHRYLDAPTVVEAVRAVIRSLRTEDHGFHTTTESNDDTADGKKDHDEALLDLEVEEASRDLDLALATLEHGEAIRGQTLWQALTILHSFPSTTIVATLRDSLTTQEIIFLIQLLRIELAHGGWTSRFMYDSASTSLQSDLSDRAILLIVNLISCAVDAVNIAGWQSEAAVRAAAEDEEGGLPLSLRTDVSAALEGIHEAVFLKSLLGDFRRYSLGVKKSYDDGYAQYLPGDTSLLALEGLDRYGFGRNESKAPGTNAAKPIGTLDQSMEAKMLPLGCKFDHIARLRKVADGVTKGKSRRQLGQEISRRVGPYSFEKVRF</sequence>
<dbReference type="AlphaFoldDB" id="A0A6G1GB72"/>
<evidence type="ECO:0000313" key="3">
    <source>
        <dbReference type="Proteomes" id="UP000504638"/>
    </source>
</evidence>